<comment type="caution">
    <text evidence="3">The sequence shown here is derived from an EMBL/GenBank/DDBJ whole genome shotgun (WGS) entry which is preliminary data.</text>
</comment>
<feature type="chain" id="PRO_5014709023" description="DUF6089 domain-containing protein" evidence="1">
    <location>
        <begin position="23"/>
        <end position="232"/>
    </location>
</feature>
<keyword evidence="1" id="KW-0732">Signal</keyword>
<evidence type="ECO:0000259" key="2">
    <source>
        <dbReference type="Pfam" id="PF19573"/>
    </source>
</evidence>
<feature type="domain" description="DUF6089" evidence="2">
    <location>
        <begin position="8"/>
        <end position="230"/>
    </location>
</feature>
<dbReference type="SUPFAM" id="SSF56925">
    <property type="entry name" value="OMPA-like"/>
    <property type="match status" value="1"/>
</dbReference>
<gene>
    <name evidence="3" type="ORF">CDL10_00635</name>
</gene>
<reference evidence="3 4" key="1">
    <citation type="submission" date="2017-06" db="EMBL/GenBank/DDBJ databases">
        <title>Description of Avrilella dinanensis gen. nov. sp. nov.</title>
        <authorList>
            <person name="Leyer C."/>
            <person name="Sassi M."/>
            <person name="Minet J."/>
            <person name="Kayal S."/>
            <person name="Cattoir V."/>
        </authorList>
    </citation>
    <scope>NUCLEOTIDE SEQUENCE [LARGE SCALE GENOMIC DNA]</scope>
    <source>
        <strain evidence="3 4">UR159</strain>
    </source>
</reference>
<proteinExistence type="predicted"/>
<accession>A0A2M9R322</accession>
<dbReference type="Proteomes" id="UP000231960">
    <property type="component" value="Unassembled WGS sequence"/>
</dbReference>
<dbReference type="InterPro" id="IPR045743">
    <property type="entry name" value="DUF6089"/>
</dbReference>
<dbReference type="EMBL" id="NIPO01000001">
    <property type="protein sequence ID" value="PJR03165.1"/>
    <property type="molecule type" value="Genomic_DNA"/>
</dbReference>
<dbReference type="RefSeq" id="WP_100676734.1">
    <property type="nucleotide sequence ID" value="NZ_NIPO01000001.1"/>
</dbReference>
<protein>
    <recommendedName>
        <fullName evidence="2">DUF6089 domain-containing protein</fullName>
    </recommendedName>
</protein>
<evidence type="ECO:0000313" key="4">
    <source>
        <dbReference type="Proteomes" id="UP000231960"/>
    </source>
</evidence>
<dbReference type="InterPro" id="IPR011250">
    <property type="entry name" value="OMP/PagP_B-barrel"/>
</dbReference>
<sequence>MRIYIRHIILTLAVLTAGYSSAQIHEIGVTVGGTNYVGDVGKTNFIDPQDMGYGIIYRWNRSPRHAWRVNYNFLKISGDDTKADSALRQARGLNFDNTIHELSVGLEFNFLEFDLHNDWFTFTPYLYTGITGFQYEEKYINGFGNSVKTEDKTNLAIPLSFGAKALINKQFVISAEVGFRYTFTDNLDGSNPISNNYSAYRFGNQNTNDWYFFSGLSITYTFGSNPCYCEPQ</sequence>
<keyword evidence="4" id="KW-1185">Reference proteome</keyword>
<evidence type="ECO:0000256" key="1">
    <source>
        <dbReference type="SAM" id="SignalP"/>
    </source>
</evidence>
<organism evidence="3 4">
    <name type="scientific">Avrilella dinanensis</name>
    <dbReference type="NCBI Taxonomy" id="2008672"/>
    <lineage>
        <taxon>Bacteria</taxon>
        <taxon>Pseudomonadati</taxon>
        <taxon>Bacteroidota</taxon>
        <taxon>Flavobacteriia</taxon>
        <taxon>Flavobacteriales</taxon>
        <taxon>Flavobacteriaceae</taxon>
        <taxon>Avrilella</taxon>
    </lineage>
</organism>
<dbReference type="Pfam" id="PF19573">
    <property type="entry name" value="DUF6089"/>
    <property type="match status" value="1"/>
</dbReference>
<feature type="signal peptide" evidence="1">
    <location>
        <begin position="1"/>
        <end position="22"/>
    </location>
</feature>
<dbReference type="AlphaFoldDB" id="A0A2M9R322"/>
<name>A0A2M9R322_9FLAO</name>
<evidence type="ECO:0000313" key="3">
    <source>
        <dbReference type="EMBL" id="PJR03165.1"/>
    </source>
</evidence>
<dbReference type="OrthoDB" id="654178at2"/>